<dbReference type="RefSeq" id="WP_002558887.1">
    <property type="nucleotide sequence ID" value="NZ_CABJFV010000003.1"/>
</dbReference>
<gene>
    <name evidence="1" type="ORF">DW888_05975</name>
</gene>
<accession>A0A413VU80</accession>
<evidence type="ECO:0000313" key="1">
    <source>
        <dbReference type="EMBL" id="RHB37093.1"/>
    </source>
</evidence>
<comment type="caution">
    <text evidence="1">The sequence shown here is derived from an EMBL/GenBank/DDBJ whole genome shotgun (WGS) entry which is preliminary data.</text>
</comment>
<protein>
    <submittedName>
        <fullName evidence="1">Uncharacterized protein</fullName>
    </submittedName>
</protein>
<organism evidence="1 2">
    <name type="scientific">Bacteroides nordii</name>
    <dbReference type="NCBI Taxonomy" id="291645"/>
    <lineage>
        <taxon>Bacteria</taxon>
        <taxon>Pseudomonadati</taxon>
        <taxon>Bacteroidota</taxon>
        <taxon>Bacteroidia</taxon>
        <taxon>Bacteroidales</taxon>
        <taxon>Bacteroidaceae</taxon>
        <taxon>Bacteroides</taxon>
    </lineage>
</organism>
<reference evidence="1 2" key="1">
    <citation type="submission" date="2018-08" db="EMBL/GenBank/DDBJ databases">
        <title>A genome reference for cultivated species of the human gut microbiota.</title>
        <authorList>
            <person name="Zou Y."/>
            <person name="Xue W."/>
            <person name="Luo G."/>
        </authorList>
    </citation>
    <scope>NUCLEOTIDE SEQUENCE [LARGE SCALE GENOMIC DNA]</scope>
    <source>
        <strain evidence="1 2">AM40-30BH</strain>
    </source>
</reference>
<name>A0A413VU80_9BACE</name>
<dbReference type="EMBL" id="QSGO01000003">
    <property type="protein sequence ID" value="RHB37093.1"/>
    <property type="molecule type" value="Genomic_DNA"/>
</dbReference>
<proteinExistence type="predicted"/>
<dbReference type="Proteomes" id="UP000284379">
    <property type="component" value="Unassembled WGS sequence"/>
</dbReference>
<sequence>MEHKGLIPNESYEIFIIGDNITNYLHFPHILDHTCGNMYCYDSYTFPTLHFTVWVEDGRIDTICCDQVCYWKNTNLIGMPYSDFLIMCGQKPTKESKEYVLLSKDRGQNQKVYIFDDLSLTIWTWRNKIKTVLMYKNEDEE</sequence>
<dbReference type="AlphaFoldDB" id="A0A413VU80"/>
<evidence type="ECO:0000313" key="2">
    <source>
        <dbReference type="Proteomes" id="UP000284379"/>
    </source>
</evidence>